<dbReference type="EMBL" id="CP036265">
    <property type="protein sequence ID" value="QDT16438.1"/>
    <property type="molecule type" value="Genomic_DNA"/>
</dbReference>
<dbReference type="PRINTS" id="PR00834">
    <property type="entry name" value="PROTEASES2C"/>
</dbReference>
<feature type="region of interest" description="Disordered" evidence="3">
    <location>
        <begin position="316"/>
        <end position="336"/>
    </location>
</feature>
<evidence type="ECO:0000256" key="1">
    <source>
        <dbReference type="ARBA" id="ARBA00022670"/>
    </source>
</evidence>
<feature type="signal peptide" evidence="4">
    <location>
        <begin position="1"/>
        <end position="19"/>
    </location>
</feature>
<dbReference type="GO" id="GO:0006508">
    <property type="term" value="P:proteolysis"/>
    <property type="evidence" value="ECO:0007669"/>
    <property type="project" value="UniProtKB-KW"/>
</dbReference>
<dbReference type="InterPro" id="IPR009003">
    <property type="entry name" value="Peptidase_S1_PA"/>
</dbReference>
<keyword evidence="1 5" id="KW-0645">Protease</keyword>
<evidence type="ECO:0000256" key="3">
    <source>
        <dbReference type="SAM" id="MobiDB-lite"/>
    </source>
</evidence>
<evidence type="ECO:0000313" key="6">
    <source>
        <dbReference type="Proteomes" id="UP000318741"/>
    </source>
</evidence>
<dbReference type="AlphaFoldDB" id="A0A517PAN7"/>
<dbReference type="InterPro" id="IPR051201">
    <property type="entry name" value="Chloro_Bact_Ser_Proteases"/>
</dbReference>
<keyword evidence="4" id="KW-0732">Signal</keyword>
<reference evidence="5 6" key="1">
    <citation type="submission" date="2019-02" db="EMBL/GenBank/DDBJ databases">
        <title>Deep-cultivation of Planctomycetes and their phenomic and genomic characterization uncovers novel biology.</title>
        <authorList>
            <person name="Wiegand S."/>
            <person name="Jogler M."/>
            <person name="Boedeker C."/>
            <person name="Pinto D."/>
            <person name="Vollmers J."/>
            <person name="Rivas-Marin E."/>
            <person name="Kohn T."/>
            <person name="Peeters S.H."/>
            <person name="Heuer A."/>
            <person name="Rast P."/>
            <person name="Oberbeckmann S."/>
            <person name="Bunk B."/>
            <person name="Jeske O."/>
            <person name="Meyerdierks A."/>
            <person name="Storesund J.E."/>
            <person name="Kallscheuer N."/>
            <person name="Luecker S."/>
            <person name="Lage O.M."/>
            <person name="Pohl T."/>
            <person name="Merkel B.J."/>
            <person name="Hornburger P."/>
            <person name="Mueller R.-W."/>
            <person name="Bruemmer F."/>
            <person name="Labrenz M."/>
            <person name="Spormann A.M."/>
            <person name="Op den Camp H."/>
            <person name="Overmann J."/>
            <person name="Amann R."/>
            <person name="Jetten M.S.M."/>
            <person name="Mascher T."/>
            <person name="Medema M.H."/>
            <person name="Devos D.P."/>
            <person name="Kaster A.-K."/>
            <person name="Ovreas L."/>
            <person name="Rohde M."/>
            <person name="Galperin M.Y."/>
            <person name="Jogler C."/>
        </authorList>
    </citation>
    <scope>NUCLEOTIDE SEQUENCE [LARGE SCALE GENOMIC DNA]</scope>
    <source>
        <strain evidence="5 6">CA12</strain>
    </source>
</reference>
<dbReference type="Pfam" id="PF13365">
    <property type="entry name" value="Trypsin_2"/>
    <property type="match status" value="1"/>
</dbReference>
<accession>A0A517PAN7</accession>
<evidence type="ECO:0000256" key="2">
    <source>
        <dbReference type="ARBA" id="ARBA00022801"/>
    </source>
</evidence>
<dbReference type="SUPFAM" id="SSF50494">
    <property type="entry name" value="Trypsin-like serine proteases"/>
    <property type="match status" value="1"/>
</dbReference>
<sequence precursor="true">MHRLIPRFASPFASPVACAGLLLGLTLAATPTGQAGEAANPLTASFLNDGAIRDAVVAEGRRLVEDGQTLPLATLREQMDRRACPLPLPAPASGLSEPGGPAADAEAATLIIACVHYCRNCERFESNNASGFVISADGLAVTNYHVLDAAPQHGRAKDDDEDQRAGFVALTRSGEAWPIVEVVAANPAADVALVRLGLPEGRTLSALPLAAAGRLGEDVHCISHPAGRFFSYSRGVVTRRHMTRRHGEETPRLSVTADYARGSSGAAMVNVEGAVVGIVTTTDSVYYSERGGQQRDLQMVFRDCVPVESLQALFAPPTTEDENTLSADASPDNDAV</sequence>
<dbReference type="PANTHER" id="PTHR43343:SF3">
    <property type="entry name" value="PROTEASE DO-LIKE 8, CHLOROPLASTIC"/>
    <property type="match status" value="1"/>
</dbReference>
<gene>
    <name evidence="5" type="primary">mucD_2</name>
    <name evidence="5" type="ORF">CA12_25400</name>
</gene>
<keyword evidence="6" id="KW-1185">Reference proteome</keyword>
<evidence type="ECO:0000256" key="4">
    <source>
        <dbReference type="SAM" id="SignalP"/>
    </source>
</evidence>
<dbReference type="RefSeq" id="WP_145359262.1">
    <property type="nucleotide sequence ID" value="NZ_CP036265.1"/>
</dbReference>
<protein>
    <submittedName>
        <fullName evidence="5">Putative periplasmic serine endoprotease DegP-like</fullName>
        <ecNumber evidence="5">3.4.21.107</ecNumber>
    </submittedName>
</protein>
<dbReference type="KEGG" id="acaf:CA12_25400"/>
<feature type="chain" id="PRO_5021870562" evidence="4">
    <location>
        <begin position="20"/>
        <end position="336"/>
    </location>
</feature>
<dbReference type="GO" id="GO:0004252">
    <property type="term" value="F:serine-type endopeptidase activity"/>
    <property type="evidence" value="ECO:0007669"/>
    <property type="project" value="InterPro"/>
</dbReference>
<organism evidence="5 6">
    <name type="scientific">Alienimonas californiensis</name>
    <dbReference type="NCBI Taxonomy" id="2527989"/>
    <lineage>
        <taxon>Bacteria</taxon>
        <taxon>Pseudomonadati</taxon>
        <taxon>Planctomycetota</taxon>
        <taxon>Planctomycetia</taxon>
        <taxon>Planctomycetales</taxon>
        <taxon>Planctomycetaceae</taxon>
        <taxon>Alienimonas</taxon>
    </lineage>
</organism>
<dbReference type="InterPro" id="IPR001940">
    <property type="entry name" value="Peptidase_S1C"/>
</dbReference>
<dbReference type="EC" id="3.4.21.107" evidence="5"/>
<keyword evidence="2 5" id="KW-0378">Hydrolase</keyword>
<dbReference type="PANTHER" id="PTHR43343">
    <property type="entry name" value="PEPTIDASE S12"/>
    <property type="match status" value="1"/>
</dbReference>
<dbReference type="Proteomes" id="UP000318741">
    <property type="component" value="Chromosome"/>
</dbReference>
<dbReference type="Gene3D" id="2.40.10.120">
    <property type="match status" value="1"/>
</dbReference>
<evidence type="ECO:0000313" key="5">
    <source>
        <dbReference type="EMBL" id="QDT16438.1"/>
    </source>
</evidence>
<proteinExistence type="predicted"/>
<name>A0A517PAN7_9PLAN</name>
<dbReference type="OrthoDB" id="281406at2"/>